<sequence>MDTSSLNPTQRFSDRVDNYVKYRPTYPQAIIAFLRDTIHLNRKNVIADIGSGTGIFTDLLLRHGFTVIGVEPNQAMREAGDKYLAHFHHFTSRDGRAEATGLEDKSVDLITAAQAFHWMDPGPTRLEFDRILKPGGHVLLVWNVRLTDTPFLRAIEDLKRNRGNNYDAIHASHANEEKINAFFAPAEVRQKSFRHDQIMDFEAIKGQLLSSSYMPQEGQAGYDEMIVELGEIFQKYNENGVVHMEYETRLFLV</sequence>
<evidence type="ECO:0000256" key="3">
    <source>
        <dbReference type="ARBA" id="ARBA00022679"/>
    </source>
</evidence>
<reference evidence="5 6" key="1">
    <citation type="submission" date="2019-03" db="EMBL/GenBank/DDBJ databases">
        <title>Genomic Encyclopedia of Type Strains, Phase IV (KMG-IV): sequencing the most valuable type-strain genomes for metagenomic binning, comparative biology and taxonomic classification.</title>
        <authorList>
            <person name="Goeker M."/>
        </authorList>
    </citation>
    <scope>NUCLEOTIDE SEQUENCE [LARGE SCALE GENOMIC DNA]</scope>
    <source>
        <strain evidence="5 6">DSM 100059</strain>
    </source>
</reference>
<dbReference type="SUPFAM" id="SSF53335">
    <property type="entry name" value="S-adenosyl-L-methionine-dependent methyltransferases"/>
    <property type="match status" value="1"/>
</dbReference>
<dbReference type="OrthoDB" id="9797252at2"/>
<dbReference type="PANTHER" id="PTHR44942:SF4">
    <property type="entry name" value="METHYLTRANSFERASE TYPE 11 DOMAIN-CONTAINING PROTEIN"/>
    <property type="match status" value="1"/>
</dbReference>
<evidence type="ECO:0000313" key="6">
    <source>
        <dbReference type="Proteomes" id="UP000294498"/>
    </source>
</evidence>
<dbReference type="InterPro" id="IPR029063">
    <property type="entry name" value="SAM-dependent_MTases_sf"/>
</dbReference>
<gene>
    <name evidence="5" type="ORF">EDB95_2244</name>
</gene>
<dbReference type="InterPro" id="IPR013216">
    <property type="entry name" value="Methyltransf_11"/>
</dbReference>
<dbReference type="Gene3D" id="3.40.50.150">
    <property type="entry name" value="Vaccinia Virus protein VP39"/>
    <property type="match status" value="1"/>
</dbReference>
<keyword evidence="3 5" id="KW-0808">Transferase</keyword>
<comment type="caution">
    <text evidence="5">The sequence shown here is derived from an EMBL/GenBank/DDBJ whole genome shotgun (WGS) entry which is preliminary data.</text>
</comment>
<dbReference type="RefSeq" id="WP_133993566.1">
    <property type="nucleotide sequence ID" value="NZ_SODV01000001.1"/>
</dbReference>
<protein>
    <submittedName>
        <fullName evidence="5">Methyltransferase family protein</fullName>
    </submittedName>
</protein>
<dbReference type="PANTHER" id="PTHR44942">
    <property type="entry name" value="METHYLTRANSF_11 DOMAIN-CONTAINING PROTEIN"/>
    <property type="match status" value="1"/>
</dbReference>
<proteinExistence type="inferred from homology"/>
<organism evidence="5 6">
    <name type="scientific">Dinghuibacter silviterrae</name>
    <dbReference type="NCBI Taxonomy" id="1539049"/>
    <lineage>
        <taxon>Bacteria</taxon>
        <taxon>Pseudomonadati</taxon>
        <taxon>Bacteroidota</taxon>
        <taxon>Chitinophagia</taxon>
        <taxon>Chitinophagales</taxon>
        <taxon>Chitinophagaceae</taxon>
        <taxon>Dinghuibacter</taxon>
    </lineage>
</organism>
<dbReference type="InterPro" id="IPR051052">
    <property type="entry name" value="Diverse_substrate_MTase"/>
</dbReference>
<evidence type="ECO:0000256" key="2">
    <source>
        <dbReference type="ARBA" id="ARBA00022603"/>
    </source>
</evidence>
<evidence type="ECO:0000313" key="5">
    <source>
        <dbReference type="EMBL" id="TDX01212.1"/>
    </source>
</evidence>
<accession>A0A4R8DSH6</accession>
<evidence type="ECO:0000259" key="4">
    <source>
        <dbReference type="Pfam" id="PF08241"/>
    </source>
</evidence>
<dbReference type="GO" id="GO:0032259">
    <property type="term" value="P:methylation"/>
    <property type="evidence" value="ECO:0007669"/>
    <property type="project" value="UniProtKB-KW"/>
</dbReference>
<keyword evidence="2 5" id="KW-0489">Methyltransferase</keyword>
<feature type="domain" description="Methyltransferase type 11" evidence="4">
    <location>
        <begin position="48"/>
        <end position="139"/>
    </location>
</feature>
<evidence type="ECO:0000256" key="1">
    <source>
        <dbReference type="ARBA" id="ARBA00008361"/>
    </source>
</evidence>
<dbReference type="Proteomes" id="UP000294498">
    <property type="component" value="Unassembled WGS sequence"/>
</dbReference>
<dbReference type="EMBL" id="SODV01000001">
    <property type="protein sequence ID" value="TDX01212.1"/>
    <property type="molecule type" value="Genomic_DNA"/>
</dbReference>
<keyword evidence="6" id="KW-1185">Reference proteome</keyword>
<dbReference type="Pfam" id="PF08241">
    <property type="entry name" value="Methyltransf_11"/>
    <property type="match status" value="1"/>
</dbReference>
<dbReference type="CDD" id="cd02440">
    <property type="entry name" value="AdoMet_MTases"/>
    <property type="match status" value="1"/>
</dbReference>
<dbReference type="GO" id="GO:0008757">
    <property type="term" value="F:S-adenosylmethionine-dependent methyltransferase activity"/>
    <property type="evidence" value="ECO:0007669"/>
    <property type="project" value="InterPro"/>
</dbReference>
<name>A0A4R8DSH6_9BACT</name>
<comment type="similarity">
    <text evidence="1">Belongs to the methyltransferase superfamily.</text>
</comment>
<dbReference type="AlphaFoldDB" id="A0A4R8DSH6"/>